<evidence type="ECO:0000256" key="6">
    <source>
        <dbReference type="ARBA" id="ARBA00023242"/>
    </source>
</evidence>
<evidence type="ECO:0000256" key="1">
    <source>
        <dbReference type="ARBA" id="ARBA00004123"/>
    </source>
</evidence>
<evidence type="ECO:0000256" key="5">
    <source>
        <dbReference type="ARBA" id="ARBA00023163"/>
    </source>
</evidence>
<dbReference type="PIRSF" id="PIRSF038123">
    <property type="entry name" value="PTI6"/>
    <property type="match status" value="1"/>
</dbReference>
<dbReference type="OrthoDB" id="10038011at2759"/>
<evidence type="ECO:0000313" key="9">
    <source>
        <dbReference type="EMBL" id="EPS60727.1"/>
    </source>
</evidence>
<dbReference type="PROSITE" id="PS51032">
    <property type="entry name" value="AP2_ERF"/>
    <property type="match status" value="1"/>
</dbReference>
<dbReference type="AlphaFoldDB" id="S8DM99"/>
<dbReference type="PANTHER" id="PTHR31194:SF140">
    <property type="entry name" value="ETHYLENE-RESPONSIVE TRANSCRIPTION FACTOR CRF2"/>
    <property type="match status" value="1"/>
</dbReference>
<name>S8DM99_9LAMI</name>
<accession>S8DM99</accession>
<comment type="caution">
    <text evidence="9">The sequence shown here is derived from an EMBL/GenBank/DDBJ whole genome shotgun (WGS) entry which is preliminary data.</text>
</comment>
<keyword evidence="3" id="KW-0805">Transcription regulation</keyword>
<dbReference type="CDD" id="cd00018">
    <property type="entry name" value="AP2"/>
    <property type="match status" value="1"/>
</dbReference>
<keyword evidence="10" id="KW-1185">Reference proteome</keyword>
<dbReference type="SMART" id="SM00380">
    <property type="entry name" value="AP2"/>
    <property type="match status" value="1"/>
</dbReference>
<dbReference type="GO" id="GO:0006952">
    <property type="term" value="P:defense response"/>
    <property type="evidence" value="ECO:0007669"/>
    <property type="project" value="UniProtKB-KW"/>
</dbReference>
<feature type="non-terminal residue" evidence="9">
    <location>
        <position position="1"/>
    </location>
</feature>
<dbReference type="GO" id="GO:0003700">
    <property type="term" value="F:DNA-binding transcription factor activity"/>
    <property type="evidence" value="ECO:0007669"/>
    <property type="project" value="InterPro"/>
</dbReference>
<evidence type="ECO:0000256" key="2">
    <source>
        <dbReference type="ARBA" id="ARBA00022821"/>
    </source>
</evidence>
<protein>
    <recommendedName>
        <fullName evidence="8">AP2/ERF domain-containing protein</fullName>
    </recommendedName>
</protein>
<dbReference type="PRINTS" id="PR00367">
    <property type="entry name" value="ETHRSPELEMNT"/>
</dbReference>
<dbReference type="EMBL" id="AUSU01007341">
    <property type="protein sequence ID" value="EPS60727.1"/>
    <property type="molecule type" value="Genomic_DNA"/>
</dbReference>
<dbReference type="GO" id="GO:0003677">
    <property type="term" value="F:DNA binding"/>
    <property type="evidence" value="ECO:0007669"/>
    <property type="project" value="UniProtKB-KW"/>
</dbReference>
<evidence type="ECO:0000256" key="4">
    <source>
        <dbReference type="ARBA" id="ARBA00023125"/>
    </source>
</evidence>
<dbReference type="InterPro" id="IPR001471">
    <property type="entry name" value="AP2/ERF_dom"/>
</dbReference>
<evidence type="ECO:0000259" key="8">
    <source>
        <dbReference type="PROSITE" id="PS51032"/>
    </source>
</evidence>
<feature type="non-terminal residue" evidence="9">
    <location>
        <position position="135"/>
    </location>
</feature>
<evidence type="ECO:0000256" key="7">
    <source>
        <dbReference type="SAM" id="MobiDB-lite"/>
    </source>
</evidence>
<dbReference type="PANTHER" id="PTHR31194">
    <property type="entry name" value="SHN SHINE , DNA BINDING / TRANSCRIPTION FACTOR"/>
    <property type="match status" value="1"/>
</dbReference>
<dbReference type="Pfam" id="PF00847">
    <property type="entry name" value="AP2"/>
    <property type="match status" value="1"/>
</dbReference>
<dbReference type="SUPFAM" id="SSF54171">
    <property type="entry name" value="DNA-binding domain"/>
    <property type="match status" value="1"/>
</dbReference>
<keyword evidence="4" id="KW-0238">DNA-binding</keyword>
<keyword evidence="5" id="KW-0804">Transcription</keyword>
<feature type="region of interest" description="Disordered" evidence="7">
    <location>
        <begin position="53"/>
        <end position="72"/>
    </location>
</feature>
<sequence length="135" mass="15268">RRVRFCFTDGDATDSSGDENDCVLGFAAKRRRVKRFVNEVRILAADDLGRKESKSIKEGGDRKNETASRKYRGVRQRPWGKWAAEIRDPSKKVRIWLGTFDTAEEAAMVYDNAAIRLRGPDALTNFGKNPSDSDN</sequence>
<feature type="domain" description="AP2/ERF" evidence="8">
    <location>
        <begin position="70"/>
        <end position="127"/>
    </location>
</feature>
<gene>
    <name evidence="9" type="ORF">M569_14075</name>
</gene>
<feature type="compositionally biased region" description="Basic and acidic residues" evidence="7">
    <location>
        <begin position="53"/>
        <end position="68"/>
    </location>
</feature>
<dbReference type="Proteomes" id="UP000015453">
    <property type="component" value="Unassembled WGS sequence"/>
</dbReference>
<dbReference type="Gene3D" id="3.30.730.10">
    <property type="entry name" value="AP2/ERF domain"/>
    <property type="match status" value="1"/>
</dbReference>
<organism evidence="9 10">
    <name type="scientific">Genlisea aurea</name>
    <dbReference type="NCBI Taxonomy" id="192259"/>
    <lineage>
        <taxon>Eukaryota</taxon>
        <taxon>Viridiplantae</taxon>
        <taxon>Streptophyta</taxon>
        <taxon>Embryophyta</taxon>
        <taxon>Tracheophyta</taxon>
        <taxon>Spermatophyta</taxon>
        <taxon>Magnoliopsida</taxon>
        <taxon>eudicotyledons</taxon>
        <taxon>Gunneridae</taxon>
        <taxon>Pentapetalae</taxon>
        <taxon>asterids</taxon>
        <taxon>lamiids</taxon>
        <taxon>Lamiales</taxon>
        <taxon>Lentibulariaceae</taxon>
        <taxon>Genlisea</taxon>
    </lineage>
</organism>
<keyword evidence="2" id="KW-0611">Plant defense</keyword>
<dbReference type="GO" id="GO:0005634">
    <property type="term" value="C:nucleus"/>
    <property type="evidence" value="ECO:0007669"/>
    <property type="project" value="UniProtKB-SubCell"/>
</dbReference>
<reference evidence="9 10" key="1">
    <citation type="journal article" date="2013" name="BMC Genomics">
        <title>The miniature genome of a carnivorous plant Genlisea aurea contains a low number of genes and short non-coding sequences.</title>
        <authorList>
            <person name="Leushkin E.V."/>
            <person name="Sutormin R.A."/>
            <person name="Nabieva E.R."/>
            <person name="Penin A.A."/>
            <person name="Kondrashov A.S."/>
            <person name="Logacheva M.D."/>
        </authorList>
    </citation>
    <scope>NUCLEOTIDE SEQUENCE [LARGE SCALE GENOMIC DNA]</scope>
</reference>
<dbReference type="FunFam" id="3.30.730.10:FF:000001">
    <property type="entry name" value="Ethylene-responsive transcription factor 2"/>
    <property type="match status" value="1"/>
</dbReference>
<proteinExistence type="predicted"/>
<dbReference type="InterPro" id="IPR036955">
    <property type="entry name" value="AP2/ERF_dom_sf"/>
</dbReference>
<evidence type="ECO:0000313" key="10">
    <source>
        <dbReference type="Proteomes" id="UP000015453"/>
    </source>
</evidence>
<keyword evidence="6" id="KW-0539">Nucleus</keyword>
<dbReference type="InterPro" id="IPR050913">
    <property type="entry name" value="AP2/ERF_ERF"/>
</dbReference>
<dbReference type="InterPro" id="IPR016177">
    <property type="entry name" value="DNA-bd_dom_sf"/>
</dbReference>
<evidence type="ECO:0000256" key="3">
    <source>
        <dbReference type="ARBA" id="ARBA00023015"/>
    </source>
</evidence>
<comment type="subcellular location">
    <subcellularLocation>
        <location evidence="1">Nucleus</location>
    </subcellularLocation>
</comment>